<dbReference type="PROSITE" id="PS52016">
    <property type="entry name" value="TONB_DEPENDENT_REC_3"/>
    <property type="match status" value="1"/>
</dbReference>
<feature type="domain" description="TonB-dependent receptor plug" evidence="9">
    <location>
        <begin position="200"/>
        <end position="327"/>
    </location>
</feature>
<evidence type="ECO:0000256" key="1">
    <source>
        <dbReference type="ARBA" id="ARBA00004571"/>
    </source>
</evidence>
<dbReference type="Gene3D" id="3.55.50.30">
    <property type="match status" value="1"/>
</dbReference>
<dbReference type="Proteomes" id="UP000664265">
    <property type="component" value="Unassembled WGS sequence"/>
</dbReference>
<dbReference type="InterPro" id="IPR008969">
    <property type="entry name" value="CarboxyPept-like_regulatory"/>
</dbReference>
<reference evidence="10 11" key="1">
    <citation type="submission" date="2021-01" db="EMBL/GenBank/DDBJ databases">
        <title>Prevotella A2931 sp. nov.</title>
        <authorList>
            <person name="Buhl M."/>
            <person name="Oberhettinger P."/>
        </authorList>
    </citation>
    <scope>NUCLEOTIDE SEQUENCE [LARGE SCALE GENOMIC DNA]</scope>
    <source>
        <strain evidence="10 11">A2931</strain>
    </source>
</reference>
<accession>A0ABS3M414</accession>
<dbReference type="InterPro" id="IPR023996">
    <property type="entry name" value="TonB-dep_OMP_SusC/RagA"/>
</dbReference>
<evidence type="ECO:0000256" key="4">
    <source>
        <dbReference type="ARBA" id="ARBA00022692"/>
    </source>
</evidence>
<evidence type="ECO:0000313" key="10">
    <source>
        <dbReference type="EMBL" id="MBO1362914.1"/>
    </source>
</evidence>
<dbReference type="RefSeq" id="WP_107582211.1">
    <property type="nucleotide sequence ID" value="NZ_JAERMS010000007.1"/>
</dbReference>
<evidence type="ECO:0000256" key="5">
    <source>
        <dbReference type="ARBA" id="ARBA00023136"/>
    </source>
</evidence>
<sequence>MKALHHLFVLWLLCFLLGTVTTIHAQGRSGGITAVADDEPLPTVFKKIEKQSKYKFIFVYEDISQYRTTVRLKNVSVSEALNKIIGRHPLKYTINDNFINIVLRKGSNEVIEVKGSVLYDEDGTTVQGATVRVNGKPAATTDLNGSFVLRNVPSDAILTVSYLGMEDLHVKASSSVNLRMKSNAHVLDNVVVTGYQELDRRKLSSSIVSVKMEDLATPSATSLDQMLQGRIAGIAVMNATSTPGVAPKIRIRGASSITGNRDPLWVVDGIILDDPVSISAEELNNIDNVNFVGNAISGLNPSDIERIDVLKDVSATAIYGVKAANGVIVVTTRRGHKGAPAISYTGSMSLTSRPTYSNLNLMTSKERVEMSEEMVNRGLQFNSYRPSTMAYEGELQKLWSKQIDYDTFRENVKNLKELNTDWMKLLYRNALTQQHTVSVSGAGERMDYYLSLGYMNQQGANRYEGLDRLTAMLKVNVKLTQKLTGRFKISTTNTEANYPHSSISVLDYAYRTSRAIPAYNADGSRFYYDEDKTIFGSLPYNIFNELENSSRDNKTRSTLINLSLDWKPLDWLKVSSLAGLNLGNTEEENWADERTFYISKKRLTAYGQKDYDPVEFYKHSGIPIGGELQHNTTRSHRYTWRNSVDVAYPMGNHLLSANVGSEITSLKYDGYKSIRYGYMPFRGKQFADIDIAAYPTYANTLRLYPDVITDNTTNTLSAYGTFTYSYGNKYSANFNIRTDGSNRFGQDKSVRFLPVWSVSGRWNVSEEKWFKSQKWIDELAFRASYGVQGNVHPDQTPNLIVRQENYNSTLGDFVSTLKQFPNRNLRWEKTISNNFGLDFAFFKNRVSGAVELYRKRGYDQIVSRNIAASNGATTVTINAGDIENKGWELSLNVIPVVTKDWTWSLSFNTGKNYNQVINEGDGEATWQQYVNGTLVKNGRPVNSLYAYRFKGLDHNTGLPTFYGESEIDENGKTIINSLQEAYDAAFVYMGKREPDLSGGFSSSVKFKRFTFNALFSFNLGNKIRLNDLYKASGQALPYPQQNMSNEFVDRWQQPGDELRTNIPVLSDKTLNFATSGRKYPIAENRWEMYNKSDVRVVSGNFLRCRSMSLRYEFEPALLKFLHIRGGSIALEGSNLFVLKSSKLKGKDPEQLSLTSGTIPPQQTYTCQIFLNF</sequence>
<evidence type="ECO:0000256" key="8">
    <source>
        <dbReference type="SAM" id="SignalP"/>
    </source>
</evidence>
<dbReference type="NCBIfam" id="TIGR04056">
    <property type="entry name" value="OMP_RagA_SusC"/>
    <property type="match status" value="1"/>
</dbReference>
<keyword evidence="8" id="KW-0732">Signal</keyword>
<keyword evidence="4 7" id="KW-0812">Transmembrane</keyword>
<feature type="chain" id="PRO_5045795330" evidence="8">
    <location>
        <begin position="26"/>
        <end position="1172"/>
    </location>
</feature>
<feature type="signal peptide" evidence="8">
    <location>
        <begin position="1"/>
        <end position="25"/>
    </location>
</feature>
<evidence type="ECO:0000256" key="3">
    <source>
        <dbReference type="ARBA" id="ARBA00022452"/>
    </source>
</evidence>
<protein>
    <submittedName>
        <fullName evidence="10">SusC/RagA family TonB-linked outer membrane protein</fullName>
    </submittedName>
</protein>
<name>A0ABS3M414_9BACT</name>
<comment type="caution">
    <text evidence="10">The sequence shown here is derived from an EMBL/GenBank/DDBJ whole genome shotgun (WGS) entry which is preliminary data.</text>
</comment>
<dbReference type="EMBL" id="JAERMS010000007">
    <property type="protein sequence ID" value="MBO1362914.1"/>
    <property type="molecule type" value="Genomic_DNA"/>
</dbReference>
<organism evidence="10 11">
    <name type="scientific">Prevotella illustrans</name>
    <dbReference type="NCBI Taxonomy" id="2800387"/>
    <lineage>
        <taxon>Bacteria</taxon>
        <taxon>Pseudomonadati</taxon>
        <taxon>Bacteroidota</taxon>
        <taxon>Bacteroidia</taxon>
        <taxon>Bacteroidales</taxon>
        <taxon>Prevotellaceae</taxon>
        <taxon>Prevotella</taxon>
    </lineage>
</organism>
<gene>
    <name evidence="10" type="ORF">JHU38_03835</name>
</gene>
<keyword evidence="6 7" id="KW-0998">Cell outer membrane</keyword>
<evidence type="ECO:0000313" key="11">
    <source>
        <dbReference type="Proteomes" id="UP000664265"/>
    </source>
</evidence>
<keyword evidence="11" id="KW-1185">Reference proteome</keyword>
<proteinExistence type="inferred from homology"/>
<dbReference type="Gene3D" id="2.170.130.10">
    <property type="entry name" value="TonB-dependent receptor, plug domain"/>
    <property type="match status" value="1"/>
</dbReference>
<dbReference type="Gene3D" id="2.40.170.20">
    <property type="entry name" value="TonB-dependent receptor, beta-barrel domain"/>
    <property type="match status" value="1"/>
</dbReference>
<dbReference type="SUPFAM" id="SSF56935">
    <property type="entry name" value="Porins"/>
    <property type="match status" value="1"/>
</dbReference>
<dbReference type="InterPro" id="IPR039426">
    <property type="entry name" value="TonB-dep_rcpt-like"/>
</dbReference>
<dbReference type="Pfam" id="PF13715">
    <property type="entry name" value="CarbopepD_reg_2"/>
    <property type="match status" value="1"/>
</dbReference>
<dbReference type="NCBIfam" id="TIGR04057">
    <property type="entry name" value="SusC_RagA_signa"/>
    <property type="match status" value="1"/>
</dbReference>
<keyword evidence="3 7" id="KW-1134">Transmembrane beta strand</keyword>
<evidence type="ECO:0000256" key="2">
    <source>
        <dbReference type="ARBA" id="ARBA00022448"/>
    </source>
</evidence>
<keyword evidence="2 7" id="KW-0813">Transport</keyword>
<dbReference type="SUPFAM" id="SSF49464">
    <property type="entry name" value="Carboxypeptidase regulatory domain-like"/>
    <property type="match status" value="1"/>
</dbReference>
<comment type="similarity">
    <text evidence="7">Belongs to the TonB-dependent receptor family.</text>
</comment>
<dbReference type="InterPro" id="IPR012910">
    <property type="entry name" value="Plug_dom"/>
</dbReference>
<comment type="subcellular location">
    <subcellularLocation>
        <location evidence="1 7">Cell outer membrane</location>
        <topology evidence="1 7">Multi-pass membrane protein</topology>
    </subcellularLocation>
</comment>
<evidence type="ECO:0000256" key="6">
    <source>
        <dbReference type="ARBA" id="ARBA00023237"/>
    </source>
</evidence>
<dbReference type="Pfam" id="PF07715">
    <property type="entry name" value="Plug"/>
    <property type="match status" value="1"/>
</dbReference>
<dbReference type="InterPro" id="IPR037066">
    <property type="entry name" value="Plug_dom_sf"/>
</dbReference>
<evidence type="ECO:0000259" key="9">
    <source>
        <dbReference type="Pfam" id="PF07715"/>
    </source>
</evidence>
<dbReference type="InterPro" id="IPR023997">
    <property type="entry name" value="TonB-dep_OMP_SusC/RagA_CS"/>
</dbReference>
<evidence type="ECO:0000256" key="7">
    <source>
        <dbReference type="PROSITE-ProRule" id="PRU01360"/>
    </source>
</evidence>
<dbReference type="InterPro" id="IPR036942">
    <property type="entry name" value="Beta-barrel_TonB_sf"/>
</dbReference>
<keyword evidence="5 7" id="KW-0472">Membrane</keyword>